<sequence length="119" mass="14081">MFGFVTFIDPQTAKIILDKGNPIMFVGLGNYADRIQYSMCYSPHHIDMDSEMNSIPRSCGNAKSLRRQLMEDVAVCPKFCVYFTPFSLLHEWNESFKRSFQFQLLTSRIFQKYRKKYRL</sequence>
<keyword evidence="2" id="KW-1185">Reference proteome</keyword>
<dbReference type="Proteomes" id="UP000289738">
    <property type="component" value="Chromosome B05"/>
</dbReference>
<organism evidence="1 2">
    <name type="scientific">Arachis hypogaea</name>
    <name type="common">Peanut</name>
    <dbReference type="NCBI Taxonomy" id="3818"/>
    <lineage>
        <taxon>Eukaryota</taxon>
        <taxon>Viridiplantae</taxon>
        <taxon>Streptophyta</taxon>
        <taxon>Embryophyta</taxon>
        <taxon>Tracheophyta</taxon>
        <taxon>Spermatophyta</taxon>
        <taxon>Magnoliopsida</taxon>
        <taxon>eudicotyledons</taxon>
        <taxon>Gunneridae</taxon>
        <taxon>Pentapetalae</taxon>
        <taxon>rosids</taxon>
        <taxon>fabids</taxon>
        <taxon>Fabales</taxon>
        <taxon>Fabaceae</taxon>
        <taxon>Papilionoideae</taxon>
        <taxon>50 kb inversion clade</taxon>
        <taxon>dalbergioids sensu lato</taxon>
        <taxon>Dalbergieae</taxon>
        <taxon>Pterocarpus clade</taxon>
        <taxon>Arachis</taxon>
    </lineage>
</organism>
<protein>
    <submittedName>
        <fullName evidence="1">Uncharacterized protein</fullName>
    </submittedName>
</protein>
<name>A0A444Z157_ARAHY</name>
<dbReference type="EMBL" id="SDMP01000015">
    <property type="protein sequence ID" value="RYR07922.1"/>
    <property type="molecule type" value="Genomic_DNA"/>
</dbReference>
<dbReference type="STRING" id="3818.A0A444Z157"/>
<proteinExistence type="predicted"/>
<evidence type="ECO:0000313" key="1">
    <source>
        <dbReference type="EMBL" id="RYR07922.1"/>
    </source>
</evidence>
<gene>
    <name evidence="1" type="ORF">Ahy_B05g075421</name>
</gene>
<evidence type="ECO:0000313" key="2">
    <source>
        <dbReference type="Proteomes" id="UP000289738"/>
    </source>
</evidence>
<reference evidence="1 2" key="1">
    <citation type="submission" date="2019-01" db="EMBL/GenBank/DDBJ databases">
        <title>Sequencing of cultivated peanut Arachis hypogaea provides insights into genome evolution and oil improvement.</title>
        <authorList>
            <person name="Chen X."/>
        </authorList>
    </citation>
    <scope>NUCLEOTIDE SEQUENCE [LARGE SCALE GENOMIC DNA]</scope>
    <source>
        <strain evidence="2">cv. Fuhuasheng</strain>
        <tissue evidence="1">Leaves</tissue>
    </source>
</reference>
<dbReference type="AlphaFoldDB" id="A0A444Z157"/>
<comment type="caution">
    <text evidence="1">The sequence shown here is derived from an EMBL/GenBank/DDBJ whole genome shotgun (WGS) entry which is preliminary data.</text>
</comment>
<accession>A0A444Z157</accession>